<feature type="transmembrane region" description="Helical" evidence="7">
    <location>
        <begin position="317"/>
        <end position="336"/>
    </location>
</feature>
<keyword evidence="4 7" id="KW-0812">Transmembrane</keyword>
<comment type="caution">
    <text evidence="9">The sequence shown here is derived from an EMBL/GenBank/DDBJ whole genome shotgun (WGS) entry which is preliminary data.</text>
</comment>
<keyword evidence="5 7" id="KW-1133">Transmembrane helix</keyword>
<feature type="transmembrane region" description="Helical" evidence="7">
    <location>
        <begin position="279"/>
        <end position="305"/>
    </location>
</feature>
<dbReference type="InterPro" id="IPR020846">
    <property type="entry name" value="MFS_dom"/>
</dbReference>
<dbReference type="Proteomes" id="UP000295444">
    <property type="component" value="Unassembled WGS sequence"/>
</dbReference>
<proteinExistence type="predicted"/>
<evidence type="ECO:0000313" key="9">
    <source>
        <dbReference type="EMBL" id="TDP98191.1"/>
    </source>
</evidence>
<feature type="transmembrane region" description="Helical" evidence="7">
    <location>
        <begin position="63"/>
        <end position="82"/>
    </location>
</feature>
<feature type="domain" description="Major facilitator superfamily (MFS) profile" evidence="8">
    <location>
        <begin position="25"/>
        <end position="470"/>
    </location>
</feature>
<protein>
    <submittedName>
        <fullName evidence="9">EmrB/QacA subfamily drug resistance transporter</fullName>
    </submittedName>
</protein>
<dbReference type="GO" id="GO:0022857">
    <property type="term" value="F:transmembrane transporter activity"/>
    <property type="evidence" value="ECO:0007669"/>
    <property type="project" value="InterPro"/>
</dbReference>
<dbReference type="PRINTS" id="PR01036">
    <property type="entry name" value="TCRTETB"/>
</dbReference>
<evidence type="ECO:0000313" key="10">
    <source>
        <dbReference type="Proteomes" id="UP000295444"/>
    </source>
</evidence>
<keyword evidence="6 7" id="KW-0472">Membrane</keyword>
<dbReference type="Pfam" id="PF07690">
    <property type="entry name" value="MFS_1"/>
    <property type="match status" value="1"/>
</dbReference>
<evidence type="ECO:0000256" key="3">
    <source>
        <dbReference type="ARBA" id="ARBA00022475"/>
    </source>
</evidence>
<keyword evidence="3" id="KW-1003">Cell membrane</keyword>
<feature type="transmembrane region" description="Helical" evidence="7">
    <location>
        <begin position="91"/>
        <end position="110"/>
    </location>
</feature>
<evidence type="ECO:0000256" key="6">
    <source>
        <dbReference type="ARBA" id="ARBA00023136"/>
    </source>
</evidence>
<feature type="transmembrane region" description="Helical" evidence="7">
    <location>
        <begin position="372"/>
        <end position="394"/>
    </location>
</feature>
<evidence type="ECO:0000256" key="5">
    <source>
        <dbReference type="ARBA" id="ARBA00022989"/>
    </source>
</evidence>
<dbReference type="GO" id="GO:0005886">
    <property type="term" value="C:plasma membrane"/>
    <property type="evidence" value="ECO:0007669"/>
    <property type="project" value="UniProtKB-SubCell"/>
</dbReference>
<dbReference type="EMBL" id="SNXZ01000003">
    <property type="protein sequence ID" value="TDP98191.1"/>
    <property type="molecule type" value="Genomic_DNA"/>
</dbReference>
<accession>A0A4R6SE17</accession>
<evidence type="ECO:0000256" key="1">
    <source>
        <dbReference type="ARBA" id="ARBA00004651"/>
    </source>
</evidence>
<feature type="transmembrane region" description="Helical" evidence="7">
    <location>
        <begin position="343"/>
        <end position="360"/>
    </location>
</feature>
<dbReference type="RefSeq" id="WP_208115724.1">
    <property type="nucleotide sequence ID" value="NZ_SNXZ01000003.1"/>
</dbReference>
<dbReference type="PANTHER" id="PTHR42718">
    <property type="entry name" value="MAJOR FACILITATOR SUPERFAMILY MULTIDRUG TRANSPORTER MFSC"/>
    <property type="match status" value="1"/>
</dbReference>
<dbReference type="PANTHER" id="PTHR42718:SF42">
    <property type="entry name" value="EXPORT PROTEIN"/>
    <property type="match status" value="1"/>
</dbReference>
<feature type="transmembrane region" description="Helical" evidence="7">
    <location>
        <begin position="22"/>
        <end position="43"/>
    </location>
</feature>
<evidence type="ECO:0000256" key="7">
    <source>
        <dbReference type="SAM" id="Phobius"/>
    </source>
</evidence>
<evidence type="ECO:0000259" key="8">
    <source>
        <dbReference type="PROSITE" id="PS50850"/>
    </source>
</evidence>
<dbReference type="CDD" id="cd17321">
    <property type="entry name" value="MFS_MMR_MDR_like"/>
    <property type="match status" value="1"/>
</dbReference>
<feature type="transmembrane region" description="Helical" evidence="7">
    <location>
        <begin position="447"/>
        <end position="465"/>
    </location>
</feature>
<evidence type="ECO:0000256" key="2">
    <source>
        <dbReference type="ARBA" id="ARBA00022448"/>
    </source>
</evidence>
<dbReference type="Gene3D" id="1.20.1250.20">
    <property type="entry name" value="MFS general substrate transporter like domains"/>
    <property type="match status" value="1"/>
</dbReference>
<feature type="transmembrane region" description="Helical" evidence="7">
    <location>
        <begin position="116"/>
        <end position="138"/>
    </location>
</feature>
<comment type="subcellular location">
    <subcellularLocation>
        <location evidence="1">Cell membrane</location>
        <topology evidence="1">Multi-pass membrane protein</topology>
    </subcellularLocation>
</comment>
<name>A0A4R6SE17_LABRH</name>
<reference evidence="9 10" key="1">
    <citation type="submission" date="2019-03" db="EMBL/GenBank/DDBJ databases">
        <title>Genomic Encyclopedia of Type Strains, Phase IV (KMG-IV): sequencing the most valuable type-strain genomes for metagenomic binning, comparative biology and taxonomic classification.</title>
        <authorList>
            <person name="Goeker M."/>
        </authorList>
    </citation>
    <scope>NUCLEOTIDE SEQUENCE [LARGE SCALE GENOMIC DNA]</scope>
    <source>
        <strain evidence="9 10">DSM 45361</strain>
    </source>
</reference>
<dbReference type="PROSITE" id="PS50850">
    <property type="entry name" value="MFS"/>
    <property type="match status" value="1"/>
</dbReference>
<dbReference type="InterPro" id="IPR004638">
    <property type="entry name" value="EmrB-like"/>
</dbReference>
<keyword evidence="10" id="KW-1185">Reference proteome</keyword>
<gene>
    <name evidence="9" type="ORF">EV186_1031172</name>
</gene>
<feature type="transmembrane region" description="Helical" evidence="7">
    <location>
        <begin position="211"/>
        <end position="229"/>
    </location>
</feature>
<organism evidence="9 10">
    <name type="scientific">Labedaea rhizosphaerae</name>
    <dbReference type="NCBI Taxonomy" id="598644"/>
    <lineage>
        <taxon>Bacteria</taxon>
        <taxon>Bacillati</taxon>
        <taxon>Actinomycetota</taxon>
        <taxon>Actinomycetes</taxon>
        <taxon>Pseudonocardiales</taxon>
        <taxon>Pseudonocardiaceae</taxon>
        <taxon>Labedaea</taxon>
    </lineage>
</organism>
<feature type="transmembrane region" description="Helical" evidence="7">
    <location>
        <begin position="177"/>
        <end position="199"/>
    </location>
</feature>
<dbReference type="SUPFAM" id="SSF103473">
    <property type="entry name" value="MFS general substrate transporter"/>
    <property type="match status" value="1"/>
</dbReference>
<dbReference type="AlphaFoldDB" id="A0A4R6SE17"/>
<feature type="transmembrane region" description="Helical" evidence="7">
    <location>
        <begin position="150"/>
        <end position="171"/>
    </location>
</feature>
<dbReference type="InterPro" id="IPR036259">
    <property type="entry name" value="MFS_trans_sf"/>
</dbReference>
<dbReference type="Gene3D" id="1.20.1720.10">
    <property type="entry name" value="Multidrug resistance protein D"/>
    <property type="match status" value="1"/>
</dbReference>
<dbReference type="InterPro" id="IPR011701">
    <property type="entry name" value="MFS"/>
</dbReference>
<feature type="transmembrane region" description="Helical" evidence="7">
    <location>
        <begin position="415"/>
        <end position="435"/>
    </location>
</feature>
<feature type="transmembrane region" description="Helical" evidence="7">
    <location>
        <begin position="241"/>
        <end position="258"/>
    </location>
</feature>
<sequence length="475" mass="48874">MTTAVQATPVAPPRRAARPRPFAAVLAAVGIPMFMVTLDNLVVTNALPVIKSDMQASLSDLQWVVNAYTLAFASLLLTASAIGDRIGRRRTFLAGIGLFTIASLVCGLATEPWQLITARAFQGLGGAMVMPLSLTLLADAVPARLRNAAIGIWGGISGLGVAAGPVVGGAVAEGLDWHWIFWLNVPVGIVAIPLAAWALGESRGSASRFDPLGLVLSSGGVLAAVWGIVHGADDGWTSAEVLGSLLAGVVLLVAFVLWERRTSSPMLPMGLFRSRSFSLVNVASFTFSLGAFGSVFLLAQFFQVVQGLNPLQAGLRTMPWTMAPMVFAPLAGLLVGRVGARTLISLGQGSLAIALGWIALRAGADTAYGDFVVPFLLAGAGMGLALTPTSATVLGSVRPESTGVASGTNNTVREIGVAMGVAVLSSVFAAHGSYVSPQSYVDGLIPAVWVGAAVVGVGAVLALLLPGRRHVEVPQ</sequence>
<keyword evidence="2" id="KW-0813">Transport</keyword>
<dbReference type="NCBIfam" id="TIGR00711">
    <property type="entry name" value="efflux_EmrB"/>
    <property type="match status" value="1"/>
</dbReference>
<evidence type="ECO:0000256" key="4">
    <source>
        <dbReference type="ARBA" id="ARBA00022692"/>
    </source>
</evidence>